<feature type="domain" description="IclR-ED" evidence="7">
    <location>
        <begin position="77"/>
        <end position="261"/>
    </location>
</feature>
<dbReference type="GO" id="GO:0003677">
    <property type="term" value="F:DNA binding"/>
    <property type="evidence" value="ECO:0007669"/>
    <property type="project" value="UniProtKB-KW"/>
</dbReference>
<dbReference type="InterPro" id="IPR005471">
    <property type="entry name" value="Tscrpt_reg_IclR_N"/>
</dbReference>
<dbReference type="PROSITE" id="PS51077">
    <property type="entry name" value="HTH_ICLR"/>
    <property type="match status" value="1"/>
</dbReference>
<dbReference type="Proteomes" id="UP000050509">
    <property type="component" value="Unassembled WGS sequence"/>
</dbReference>
<dbReference type="FunFam" id="1.10.10.10:FF:000056">
    <property type="entry name" value="IclR family transcriptional regulator"/>
    <property type="match status" value="1"/>
</dbReference>
<reference evidence="8 9" key="1">
    <citation type="submission" date="2015-09" db="EMBL/GenBank/DDBJ databases">
        <title>Draft genome sequence of Kouleothrix aurantiaca JCM 19913.</title>
        <authorList>
            <person name="Hemp J."/>
        </authorList>
    </citation>
    <scope>NUCLEOTIDE SEQUENCE [LARGE SCALE GENOMIC DNA]</scope>
    <source>
        <strain evidence="8 9">COM-B</strain>
    </source>
</reference>
<comment type="caution">
    <text evidence="8">The sequence shown here is derived from an EMBL/GenBank/DDBJ whole genome shotgun (WGS) entry which is preliminary data.</text>
</comment>
<dbReference type="Pfam" id="PF09339">
    <property type="entry name" value="HTH_IclR"/>
    <property type="match status" value="1"/>
</dbReference>
<sequence length="264" mass="28403">MKLTETTMRSRYTIEALARGLEVLSLFTAARPALSFQEIVDQLGLAKSTAFRILATLEQLGYLEQDAATRRYRPGLHVFQLGFAALAGLDLQQLARPFLEQLAHELGETVSMAVLDDLDIIYIDRIRNRAIVGMVLGIGSRLPAHSASLGKVLLADLPEAELLARLERAELARLTEHTLADRAALLHELAAIRQQGFALSNQELAIGLRGAAAPVRDRTQRAVAAINVSGPVSSISAERLANDLAPAVVATAGRISRALGYAPG</sequence>
<keyword evidence="9" id="KW-1185">Reference proteome</keyword>
<keyword evidence="2" id="KW-0238">DNA-binding</keyword>
<keyword evidence="3" id="KW-0804">Transcription</keyword>
<dbReference type="InterPro" id="IPR036388">
    <property type="entry name" value="WH-like_DNA-bd_sf"/>
</dbReference>
<evidence type="ECO:0000313" key="9">
    <source>
        <dbReference type="Proteomes" id="UP000050509"/>
    </source>
</evidence>
<dbReference type="AlphaFoldDB" id="A0A0P9EXI2"/>
<accession>A0A0P9EXI2</accession>
<evidence type="ECO:0000256" key="1">
    <source>
        <dbReference type="ARBA" id="ARBA00023015"/>
    </source>
</evidence>
<evidence type="ECO:0000259" key="6">
    <source>
        <dbReference type="PROSITE" id="PS51077"/>
    </source>
</evidence>
<dbReference type="InterPro" id="IPR050707">
    <property type="entry name" value="HTH_MetabolicPath_Reg"/>
</dbReference>
<proteinExistence type="predicted"/>
<evidence type="ECO:0000256" key="4">
    <source>
        <dbReference type="ARBA" id="ARBA00058938"/>
    </source>
</evidence>
<dbReference type="InterPro" id="IPR029016">
    <property type="entry name" value="GAF-like_dom_sf"/>
</dbReference>
<dbReference type="InterPro" id="IPR036390">
    <property type="entry name" value="WH_DNA-bd_sf"/>
</dbReference>
<dbReference type="PANTHER" id="PTHR30136:SF35">
    <property type="entry name" value="HTH-TYPE TRANSCRIPTIONAL REGULATOR RV1719"/>
    <property type="match status" value="1"/>
</dbReference>
<evidence type="ECO:0000259" key="7">
    <source>
        <dbReference type="PROSITE" id="PS51078"/>
    </source>
</evidence>
<name>A0A0P9EXI2_9CHLR</name>
<dbReference type="PATRIC" id="fig|186479.3.peg.4423"/>
<dbReference type="InterPro" id="IPR014757">
    <property type="entry name" value="Tscrpt_reg_IclR_C"/>
</dbReference>
<dbReference type="GO" id="GO:0045892">
    <property type="term" value="P:negative regulation of DNA-templated transcription"/>
    <property type="evidence" value="ECO:0007669"/>
    <property type="project" value="TreeGrafter"/>
</dbReference>
<organism evidence="8 9">
    <name type="scientific">Kouleothrix aurantiaca</name>
    <dbReference type="NCBI Taxonomy" id="186479"/>
    <lineage>
        <taxon>Bacteria</taxon>
        <taxon>Bacillati</taxon>
        <taxon>Chloroflexota</taxon>
        <taxon>Chloroflexia</taxon>
        <taxon>Chloroflexales</taxon>
        <taxon>Roseiflexineae</taxon>
        <taxon>Roseiflexaceae</taxon>
        <taxon>Kouleothrix</taxon>
    </lineage>
</organism>
<comment type="function">
    <text evidence="4">May be an activator protein for the gylABX operon.</text>
</comment>
<keyword evidence="1" id="KW-0805">Transcription regulation</keyword>
<dbReference type="Gene3D" id="1.10.10.10">
    <property type="entry name" value="Winged helix-like DNA-binding domain superfamily/Winged helix DNA-binding domain"/>
    <property type="match status" value="1"/>
</dbReference>
<gene>
    <name evidence="8" type="ORF">SE17_35105</name>
</gene>
<dbReference type="PANTHER" id="PTHR30136">
    <property type="entry name" value="HELIX-TURN-HELIX TRANSCRIPTIONAL REGULATOR, ICLR FAMILY"/>
    <property type="match status" value="1"/>
</dbReference>
<evidence type="ECO:0000256" key="3">
    <source>
        <dbReference type="ARBA" id="ARBA00023163"/>
    </source>
</evidence>
<feature type="domain" description="HTH iclR-type" evidence="6">
    <location>
        <begin position="14"/>
        <end position="76"/>
    </location>
</feature>
<dbReference type="SUPFAM" id="SSF55781">
    <property type="entry name" value="GAF domain-like"/>
    <property type="match status" value="1"/>
</dbReference>
<dbReference type="Pfam" id="PF01614">
    <property type="entry name" value="IclR_C"/>
    <property type="match status" value="1"/>
</dbReference>
<dbReference type="Gene3D" id="3.30.450.40">
    <property type="match status" value="1"/>
</dbReference>
<evidence type="ECO:0000313" key="8">
    <source>
        <dbReference type="EMBL" id="KPV48992.1"/>
    </source>
</evidence>
<protein>
    <recommendedName>
        <fullName evidence="5">Glycerol operon regulatory protein</fullName>
    </recommendedName>
</protein>
<dbReference type="SUPFAM" id="SSF46785">
    <property type="entry name" value="Winged helix' DNA-binding domain"/>
    <property type="match status" value="1"/>
</dbReference>
<evidence type="ECO:0000256" key="2">
    <source>
        <dbReference type="ARBA" id="ARBA00023125"/>
    </source>
</evidence>
<dbReference type="GO" id="GO:0003700">
    <property type="term" value="F:DNA-binding transcription factor activity"/>
    <property type="evidence" value="ECO:0007669"/>
    <property type="project" value="TreeGrafter"/>
</dbReference>
<dbReference type="SMART" id="SM00346">
    <property type="entry name" value="HTH_ICLR"/>
    <property type="match status" value="1"/>
</dbReference>
<evidence type="ECO:0000256" key="5">
    <source>
        <dbReference type="ARBA" id="ARBA00070406"/>
    </source>
</evidence>
<dbReference type="PROSITE" id="PS51078">
    <property type="entry name" value="ICLR_ED"/>
    <property type="match status" value="1"/>
</dbReference>
<dbReference type="EMBL" id="LJCR01002263">
    <property type="protein sequence ID" value="KPV48992.1"/>
    <property type="molecule type" value="Genomic_DNA"/>
</dbReference>